<accession>A0A127PQL0</accession>
<dbReference type="EMBL" id="CP013235">
    <property type="protein sequence ID" value="AMP09559.1"/>
    <property type="molecule type" value="Genomic_DNA"/>
</dbReference>
<proteinExistence type="predicted"/>
<protein>
    <submittedName>
        <fullName evidence="1">Uncharacterized protein</fullName>
    </submittedName>
</protein>
<evidence type="ECO:0000313" key="2">
    <source>
        <dbReference type="Proteomes" id="UP000071778"/>
    </source>
</evidence>
<name>A0A127PQL0_9BURK</name>
<gene>
    <name evidence="1" type="ORF">CAter282_1783</name>
</gene>
<dbReference type="AlphaFoldDB" id="A0A127PQL0"/>
<keyword evidence="2" id="KW-1185">Reference proteome</keyword>
<organism evidence="1 2">
    <name type="scientific">Collimonas arenae</name>
    <dbReference type="NCBI Taxonomy" id="279058"/>
    <lineage>
        <taxon>Bacteria</taxon>
        <taxon>Pseudomonadati</taxon>
        <taxon>Pseudomonadota</taxon>
        <taxon>Betaproteobacteria</taxon>
        <taxon>Burkholderiales</taxon>
        <taxon>Oxalobacteraceae</taxon>
        <taxon>Collimonas</taxon>
    </lineage>
</organism>
<dbReference type="Proteomes" id="UP000071778">
    <property type="component" value="Chromosome"/>
</dbReference>
<reference evidence="1 2" key="1">
    <citation type="submission" date="2015-11" db="EMBL/GenBank/DDBJ databases">
        <title>Exploring the genomic traits of fungus-feeding bacterial genus Collimonas.</title>
        <authorList>
            <person name="Song C."/>
            <person name="Schmidt R."/>
            <person name="de Jager V."/>
            <person name="Krzyzanowska D."/>
            <person name="Jongedijk E."/>
            <person name="Cankar K."/>
            <person name="Beekwilder J."/>
            <person name="van Veen A."/>
            <person name="de Boer W."/>
            <person name="van Veen J.A."/>
            <person name="Garbeva P."/>
        </authorList>
    </citation>
    <scope>NUCLEOTIDE SEQUENCE [LARGE SCALE GENOMIC DNA]</scope>
    <source>
        <strain evidence="1 2">Ter282</strain>
    </source>
</reference>
<sequence>MLARMSAIDGACACVKDAKPNKQIATSERTIFFIVILH</sequence>
<evidence type="ECO:0000313" key="1">
    <source>
        <dbReference type="EMBL" id="AMP09559.1"/>
    </source>
</evidence>
<dbReference type="PATRIC" id="fig|279058.17.peg.1909"/>